<evidence type="ECO:0000313" key="2">
    <source>
        <dbReference type="Proteomes" id="UP000465812"/>
    </source>
</evidence>
<proteinExistence type="predicted"/>
<accession>A0ABN6A448</accession>
<reference evidence="1 2" key="1">
    <citation type="journal article" date="2019" name="Emerg. Microbes Infect.">
        <title>Comprehensive subspecies identification of 175 nontuberculous mycobacteria species based on 7547 genomic profiles.</title>
        <authorList>
            <person name="Matsumoto Y."/>
            <person name="Kinjo T."/>
            <person name="Motooka D."/>
            <person name="Nabeya D."/>
            <person name="Jung N."/>
            <person name="Uechi K."/>
            <person name="Horii T."/>
            <person name="Iida T."/>
            <person name="Fujita J."/>
            <person name="Nakamura S."/>
        </authorList>
    </citation>
    <scope>NUCLEOTIDE SEQUENCE [LARGE SCALE GENOMIC DNA]</scope>
    <source>
        <strain evidence="1 2">JCM 18113</strain>
    </source>
</reference>
<name>A0ABN6A448_MYCNT</name>
<organism evidence="1 2">
    <name type="scientific">Mycobacterium mantenii</name>
    <dbReference type="NCBI Taxonomy" id="560555"/>
    <lineage>
        <taxon>Bacteria</taxon>
        <taxon>Bacillati</taxon>
        <taxon>Actinomycetota</taxon>
        <taxon>Actinomycetes</taxon>
        <taxon>Mycobacteriales</taxon>
        <taxon>Mycobacteriaceae</taxon>
        <taxon>Mycobacterium</taxon>
        <taxon>Mycobacterium avium complex (MAC)</taxon>
    </lineage>
</organism>
<sequence>MVEASGEGTMNSPKWMVHWPQRRPTATIYQLTDRLHKGHIARVPAHQITATVAAWLADLGADSPLVDELERAVCGGDWAAAHALSECLAIEIAVAD</sequence>
<gene>
    <name evidence="1" type="ORF">MMAN_05050</name>
</gene>
<dbReference type="EMBL" id="AP022590">
    <property type="protein sequence ID" value="BBY36371.1"/>
    <property type="molecule type" value="Genomic_DNA"/>
</dbReference>
<dbReference type="Proteomes" id="UP000465812">
    <property type="component" value="Chromosome"/>
</dbReference>
<protein>
    <submittedName>
        <fullName evidence="1">Uncharacterized protein</fullName>
    </submittedName>
</protein>
<keyword evidence="2" id="KW-1185">Reference proteome</keyword>
<evidence type="ECO:0000313" key="1">
    <source>
        <dbReference type="EMBL" id="BBY36371.1"/>
    </source>
</evidence>